<evidence type="ECO:0008006" key="4">
    <source>
        <dbReference type="Google" id="ProtNLM"/>
    </source>
</evidence>
<gene>
    <name evidence="2" type="ORF">BMW23_0268</name>
</gene>
<dbReference type="Gene3D" id="1.20.5.110">
    <property type="match status" value="1"/>
</dbReference>
<dbReference type="Proteomes" id="UP000240325">
    <property type="component" value="Segment"/>
</dbReference>
<reference evidence="2" key="1">
    <citation type="journal article" date="2017" name="Elife">
        <title>The kinetoplastid-infecting Bodo saltans virus (BsV), a window into the most abundant giant viruses in the sea.</title>
        <authorList>
            <person name="Deeg C.M."/>
            <person name="Chow C.-E.T."/>
            <person name="Suttle C.A."/>
        </authorList>
    </citation>
    <scope>NUCLEOTIDE SEQUENCE</scope>
    <source>
        <strain evidence="2">NG1</strain>
    </source>
</reference>
<dbReference type="SUPFAM" id="SSF58038">
    <property type="entry name" value="SNARE fusion complex"/>
    <property type="match status" value="1"/>
</dbReference>
<accession>A0A2H4UTY9</accession>
<evidence type="ECO:0000313" key="3">
    <source>
        <dbReference type="Proteomes" id="UP000240325"/>
    </source>
</evidence>
<evidence type="ECO:0000256" key="1">
    <source>
        <dbReference type="SAM" id="Phobius"/>
    </source>
</evidence>
<organism evidence="2">
    <name type="scientific">Bodo saltans virus</name>
    <dbReference type="NCBI Taxonomy" id="2024608"/>
    <lineage>
        <taxon>Viruses</taxon>
        <taxon>Varidnaviria</taxon>
        <taxon>Bamfordvirae</taxon>
        <taxon>Nucleocytoviricota</taxon>
        <taxon>Megaviricetes</taxon>
        <taxon>Imitervirales</taxon>
        <taxon>Mimiviridae</taxon>
        <taxon>Klosneuvirinae</taxon>
        <taxon>Theiavirus</taxon>
        <taxon>Theiavirus salishense</taxon>
    </lineage>
</organism>
<sequence>MDNQTIIIDNKQFKILKYSDIDTDYKEKLELLSNDLCDINEINNQINTMLVAQGENLKQSQRHIESTVETTINANNELTIASEYQKSYFWKKNLFVSICTTIVVAPVAILAGAKCAVIAGVGIAGMSLYNLS</sequence>
<protein>
    <recommendedName>
        <fullName evidence="4">t-SNARE coiled-coil homology domain-containing protein</fullName>
    </recommendedName>
</protein>
<feature type="transmembrane region" description="Helical" evidence="1">
    <location>
        <begin position="94"/>
        <end position="124"/>
    </location>
</feature>
<evidence type="ECO:0000313" key="2">
    <source>
        <dbReference type="EMBL" id="ATZ80326.1"/>
    </source>
</evidence>
<keyword evidence="3" id="KW-1185">Reference proteome</keyword>
<keyword evidence="1" id="KW-1133">Transmembrane helix</keyword>
<keyword evidence="1" id="KW-0472">Membrane</keyword>
<keyword evidence="1" id="KW-0812">Transmembrane</keyword>
<dbReference type="EMBL" id="MF782455">
    <property type="protein sequence ID" value="ATZ80326.1"/>
    <property type="molecule type" value="Genomic_DNA"/>
</dbReference>
<name>A0A2H4UTY9_9VIRU</name>
<proteinExistence type="predicted"/>